<dbReference type="SMR" id="A0A0E1NYH2"/>
<protein>
    <submittedName>
        <fullName evidence="2">Putative translational inhibitor protein</fullName>
    </submittedName>
</protein>
<organism evidence="2 3">
    <name type="scientific">Yersinia pestis bv. Antiqua (strain Antiqua)</name>
    <dbReference type="NCBI Taxonomy" id="360102"/>
    <lineage>
        <taxon>Bacteria</taxon>
        <taxon>Pseudomonadati</taxon>
        <taxon>Pseudomonadota</taxon>
        <taxon>Gammaproteobacteria</taxon>
        <taxon>Enterobacterales</taxon>
        <taxon>Yersiniaceae</taxon>
        <taxon>Yersinia</taxon>
    </lineage>
</organism>
<dbReference type="PROSITE" id="PS01094">
    <property type="entry name" value="UPF0076"/>
    <property type="match status" value="1"/>
</dbReference>
<dbReference type="GeneID" id="57973993"/>
<dbReference type="InterPro" id="IPR006175">
    <property type="entry name" value="YjgF/YER057c/UK114"/>
</dbReference>
<dbReference type="GO" id="GO:0019239">
    <property type="term" value="F:deaminase activity"/>
    <property type="evidence" value="ECO:0007669"/>
    <property type="project" value="TreeGrafter"/>
</dbReference>
<dbReference type="Proteomes" id="UP000001971">
    <property type="component" value="Chromosome"/>
</dbReference>
<evidence type="ECO:0000313" key="2">
    <source>
        <dbReference type="EMBL" id="ABG15125.1"/>
    </source>
</evidence>
<dbReference type="GO" id="GO:0005829">
    <property type="term" value="C:cytosol"/>
    <property type="evidence" value="ECO:0007669"/>
    <property type="project" value="TreeGrafter"/>
</dbReference>
<dbReference type="AlphaFoldDB" id="A0A0E1NYH2"/>
<gene>
    <name evidence="2" type="ordered locus">YPA_3163</name>
</gene>
<dbReference type="FunFam" id="3.30.1330.40:FF:000001">
    <property type="entry name" value="L-PSP family endoribonuclease"/>
    <property type="match status" value="1"/>
</dbReference>
<evidence type="ECO:0000313" key="3">
    <source>
        <dbReference type="Proteomes" id="UP000001971"/>
    </source>
</evidence>
<evidence type="ECO:0000256" key="1">
    <source>
        <dbReference type="ARBA" id="ARBA00010552"/>
    </source>
</evidence>
<dbReference type="RefSeq" id="WP_002210370.1">
    <property type="nucleotide sequence ID" value="NC_008150.1"/>
</dbReference>
<accession>A0A0E1NYH2</accession>
<dbReference type="PANTHER" id="PTHR11803">
    <property type="entry name" value="2-IMINOBUTANOATE/2-IMINOPROPANOATE DEAMINASE RIDA"/>
    <property type="match status" value="1"/>
</dbReference>
<dbReference type="CDD" id="cd00448">
    <property type="entry name" value="YjgF_YER057c_UK114_family"/>
    <property type="match status" value="1"/>
</dbReference>
<sequence>MKSVIETKNAPSAIGPYSQAICFNGILYASGQIPINPDTGDLVENDIEKQTRQVLKNIDAVLLQAGTTKDKIVKTTIFITNINNSSQVNDIYADYFKGTIFPARSTVEVSALPKGALVEIEVIAGV</sequence>
<dbReference type="HOGENOM" id="CLU_100715_7_3_6"/>
<dbReference type="EMBL" id="CP000308">
    <property type="protein sequence ID" value="ABG15125.1"/>
    <property type="molecule type" value="Genomic_DNA"/>
</dbReference>
<dbReference type="PATRIC" id="fig|360102.15.peg.1877"/>
<proteinExistence type="inferred from homology"/>
<comment type="similarity">
    <text evidence="1">Belongs to the RutC family.</text>
</comment>
<dbReference type="SUPFAM" id="SSF55298">
    <property type="entry name" value="YjgF-like"/>
    <property type="match status" value="1"/>
</dbReference>
<dbReference type="KEGG" id="ypa:YPA_3163"/>
<dbReference type="Pfam" id="PF01042">
    <property type="entry name" value="Ribonuc_L-PSP"/>
    <property type="match status" value="1"/>
</dbReference>
<dbReference type="InterPro" id="IPR035959">
    <property type="entry name" value="RutC-like_sf"/>
</dbReference>
<dbReference type="InterPro" id="IPR006056">
    <property type="entry name" value="RidA"/>
</dbReference>
<dbReference type="InterPro" id="IPR019897">
    <property type="entry name" value="RidA_CS"/>
</dbReference>
<name>A0A0E1NYH2_YERPA</name>
<reference evidence="2 3" key="1">
    <citation type="journal article" date="2006" name="J. Bacteriol.">
        <title>Complete genome sequence of Yersinia pestis strains Antiqua and Nepal516: evidence of gene reduction in an emerging pathogen.</title>
        <authorList>
            <person name="Chain P.S."/>
            <person name="Hu P."/>
            <person name="Malfatti S.A."/>
            <person name="Radnedge L."/>
            <person name="Larimer F."/>
            <person name="Vergez L.M."/>
            <person name="Worsham P."/>
            <person name="Chu M.C."/>
            <person name="Andersen G.L."/>
        </authorList>
    </citation>
    <scope>NUCLEOTIDE SEQUENCE [LARGE SCALE GENOMIC DNA]</scope>
    <source>
        <strain evidence="2 3">Antiqua</strain>
    </source>
</reference>
<dbReference type="NCBIfam" id="TIGR00004">
    <property type="entry name" value="Rid family detoxifying hydrolase"/>
    <property type="match status" value="1"/>
</dbReference>
<dbReference type="PANTHER" id="PTHR11803:SF39">
    <property type="entry name" value="2-IMINOBUTANOATE_2-IMINOPROPANOATE DEAMINASE"/>
    <property type="match status" value="1"/>
</dbReference>
<dbReference type="Gene3D" id="3.30.1330.40">
    <property type="entry name" value="RutC-like"/>
    <property type="match status" value="1"/>
</dbReference>